<comment type="similarity">
    <text evidence="2">Belongs to the ABC transporter superfamily.</text>
</comment>
<dbReference type="PROSITE" id="PS00211">
    <property type="entry name" value="ABC_TRANSPORTER_1"/>
    <property type="match status" value="1"/>
</dbReference>
<protein>
    <recommendedName>
        <fullName evidence="8">ABC-type dipeptide transporter</fullName>
        <ecNumber evidence="8">7.4.2.9</ecNumber>
    </recommendedName>
</protein>
<dbReference type="CDD" id="cd03257">
    <property type="entry name" value="ABC_NikE_OppD_transporters"/>
    <property type="match status" value="1"/>
</dbReference>
<evidence type="ECO:0000256" key="4">
    <source>
        <dbReference type="ARBA" id="ARBA00022475"/>
    </source>
</evidence>
<keyword evidence="6 11" id="KW-0067">ATP-binding</keyword>
<feature type="domain" description="ABC transporter" evidence="10">
    <location>
        <begin position="10"/>
        <end position="260"/>
    </location>
</feature>
<dbReference type="GO" id="GO:0005886">
    <property type="term" value="C:plasma membrane"/>
    <property type="evidence" value="ECO:0007669"/>
    <property type="project" value="UniProtKB-SubCell"/>
</dbReference>
<dbReference type="InterPro" id="IPR013563">
    <property type="entry name" value="Oligopep_ABC_C"/>
</dbReference>
<dbReference type="GO" id="GO:0005524">
    <property type="term" value="F:ATP binding"/>
    <property type="evidence" value="ECO:0007669"/>
    <property type="project" value="UniProtKB-KW"/>
</dbReference>
<keyword evidence="4" id="KW-1003">Cell membrane</keyword>
<dbReference type="Pfam" id="PF00005">
    <property type="entry name" value="ABC_tran"/>
    <property type="match status" value="1"/>
</dbReference>
<evidence type="ECO:0000313" key="11">
    <source>
        <dbReference type="EMBL" id="TCV99814.1"/>
    </source>
</evidence>
<keyword evidence="5" id="KW-0547">Nucleotide-binding</keyword>
<dbReference type="InterPro" id="IPR027417">
    <property type="entry name" value="P-loop_NTPase"/>
</dbReference>
<organism evidence="11 12">
    <name type="scientific">Biostraticola tofi</name>
    <dbReference type="NCBI Taxonomy" id="466109"/>
    <lineage>
        <taxon>Bacteria</taxon>
        <taxon>Pseudomonadati</taxon>
        <taxon>Pseudomonadota</taxon>
        <taxon>Gammaproteobacteria</taxon>
        <taxon>Enterobacterales</taxon>
        <taxon>Bruguierivoracaceae</taxon>
        <taxon>Biostraticola</taxon>
    </lineage>
</organism>
<dbReference type="InterPro" id="IPR050388">
    <property type="entry name" value="ABC_Ni/Peptide_Import"/>
</dbReference>
<dbReference type="FunFam" id="3.40.50.300:FF:000016">
    <property type="entry name" value="Oligopeptide ABC transporter ATP-binding component"/>
    <property type="match status" value="1"/>
</dbReference>
<dbReference type="GO" id="GO:0055085">
    <property type="term" value="P:transmembrane transport"/>
    <property type="evidence" value="ECO:0007669"/>
    <property type="project" value="UniProtKB-ARBA"/>
</dbReference>
<dbReference type="InterPro" id="IPR003439">
    <property type="entry name" value="ABC_transporter-like_ATP-bd"/>
</dbReference>
<dbReference type="RefSeq" id="WP_131863356.1">
    <property type="nucleotide sequence ID" value="NZ_SMCR01000001.1"/>
</dbReference>
<dbReference type="PROSITE" id="PS50893">
    <property type="entry name" value="ABC_TRANSPORTER_2"/>
    <property type="match status" value="1"/>
</dbReference>
<dbReference type="Proteomes" id="UP000295719">
    <property type="component" value="Unassembled WGS sequence"/>
</dbReference>
<evidence type="ECO:0000256" key="3">
    <source>
        <dbReference type="ARBA" id="ARBA00022448"/>
    </source>
</evidence>
<dbReference type="NCBIfam" id="TIGR01727">
    <property type="entry name" value="oligo_HPY"/>
    <property type="match status" value="1"/>
</dbReference>
<keyword evidence="7" id="KW-0472">Membrane</keyword>
<evidence type="ECO:0000256" key="2">
    <source>
        <dbReference type="ARBA" id="ARBA00005417"/>
    </source>
</evidence>
<comment type="subcellular location">
    <subcellularLocation>
        <location evidence="1">Cell inner membrane</location>
        <topology evidence="1">Peripheral membrane protein</topology>
    </subcellularLocation>
</comment>
<dbReference type="Gene3D" id="3.40.50.300">
    <property type="entry name" value="P-loop containing nucleotide triphosphate hydrolases"/>
    <property type="match status" value="1"/>
</dbReference>
<evidence type="ECO:0000256" key="8">
    <source>
        <dbReference type="ARBA" id="ARBA00038852"/>
    </source>
</evidence>
<dbReference type="SMART" id="SM00382">
    <property type="entry name" value="AAA"/>
    <property type="match status" value="1"/>
</dbReference>
<dbReference type="PANTHER" id="PTHR43297:SF2">
    <property type="entry name" value="DIPEPTIDE TRANSPORT ATP-BINDING PROTEIN DPPD"/>
    <property type="match status" value="1"/>
</dbReference>
<dbReference type="EMBL" id="SMCR01000001">
    <property type="protein sequence ID" value="TCV99814.1"/>
    <property type="molecule type" value="Genomic_DNA"/>
</dbReference>
<gene>
    <name evidence="11" type="ORF">EDC52_101151</name>
</gene>
<dbReference type="PANTHER" id="PTHR43297">
    <property type="entry name" value="OLIGOPEPTIDE TRANSPORT ATP-BINDING PROTEIN APPD"/>
    <property type="match status" value="1"/>
</dbReference>
<dbReference type="AlphaFoldDB" id="A0A4R3Z5R7"/>
<evidence type="ECO:0000256" key="9">
    <source>
        <dbReference type="ARBA" id="ARBA00047356"/>
    </source>
</evidence>
<evidence type="ECO:0000259" key="10">
    <source>
        <dbReference type="PROSITE" id="PS50893"/>
    </source>
</evidence>
<accession>A0A4R3Z5R7</accession>
<dbReference type="InterPro" id="IPR003593">
    <property type="entry name" value="AAA+_ATPase"/>
</dbReference>
<dbReference type="OrthoDB" id="9784450at2"/>
<evidence type="ECO:0000256" key="6">
    <source>
        <dbReference type="ARBA" id="ARBA00022840"/>
    </source>
</evidence>
<dbReference type="GO" id="GO:0015833">
    <property type="term" value="P:peptide transport"/>
    <property type="evidence" value="ECO:0007669"/>
    <property type="project" value="InterPro"/>
</dbReference>
<dbReference type="EC" id="7.4.2.9" evidence="8"/>
<comment type="caution">
    <text evidence="11">The sequence shown here is derived from an EMBL/GenBank/DDBJ whole genome shotgun (WGS) entry which is preliminary data.</text>
</comment>
<dbReference type="SUPFAM" id="SSF52540">
    <property type="entry name" value="P-loop containing nucleoside triphosphate hydrolases"/>
    <property type="match status" value="1"/>
</dbReference>
<keyword evidence="3" id="KW-0813">Transport</keyword>
<keyword evidence="12" id="KW-1185">Reference proteome</keyword>
<dbReference type="Pfam" id="PF08352">
    <property type="entry name" value="oligo_HPY"/>
    <property type="match status" value="1"/>
</dbReference>
<dbReference type="InterPro" id="IPR017871">
    <property type="entry name" value="ABC_transporter-like_CS"/>
</dbReference>
<evidence type="ECO:0000256" key="5">
    <source>
        <dbReference type="ARBA" id="ARBA00022741"/>
    </source>
</evidence>
<name>A0A4R3Z5R7_9GAMM</name>
<comment type="catalytic activity">
    <reaction evidence="9">
        <text>a dipeptide(out) + ATP + H2O = a dipeptide(in) + ADP + phosphate + H(+)</text>
        <dbReference type="Rhea" id="RHEA:23120"/>
        <dbReference type="ChEBI" id="CHEBI:15377"/>
        <dbReference type="ChEBI" id="CHEBI:15378"/>
        <dbReference type="ChEBI" id="CHEBI:30616"/>
        <dbReference type="ChEBI" id="CHEBI:43474"/>
        <dbReference type="ChEBI" id="CHEBI:90799"/>
        <dbReference type="ChEBI" id="CHEBI:456216"/>
        <dbReference type="EC" id="7.4.2.9"/>
    </reaction>
</comment>
<evidence type="ECO:0000313" key="12">
    <source>
        <dbReference type="Proteomes" id="UP000295719"/>
    </source>
</evidence>
<reference evidence="11 12" key="1">
    <citation type="submission" date="2019-03" db="EMBL/GenBank/DDBJ databases">
        <title>Genomic Encyclopedia of Type Strains, Phase IV (KMG-IV): sequencing the most valuable type-strain genomes for metagenomic binning, comparative biology and taxonomic classification.</title>
        <authorList>
            <person name="Goeker M."/>
        </authorList>
    </citation>
    <scope>NUCLEOTIDE SEQUENCE [LARGE SCALE GENOMIC DNA]</scope>
    <source>
        <strain evidence="11 12">DSM 19580</strain>
    </source>
</reference>
<sequence length="333" mass="36779">MNESQTEPLLQVDNLRVSMATQQGIISPVRDVSFSINAHETLGIIGESGCGKSVTVQAIMGLLSPRITRVEGDIALKGRALHTLNPRQLRQYCGRDMAMIFQDPLSSLNPVFTLGQQIAESLRLHTPLSGALRRQRVVTLLEEVGIYDPVRTARMYPHEISGGMRQRVMIAMAMACEPALLIADEPTTALDVTIQTQILALLDSVKARTGMGIVIITHDLTVIAQMCQRVLVMYLGQVVEEADIITLFNKPRHPYTQALLASRPSFSHARKSRLTEIAGSVPSLSTPFSGCSFADRCPYVQARCQRHNPSLRDINEPGHRVRCWFAEQVGETP</sequence>
<evidence type="ECO:0000256" key="1">
    <source>
        <dbReference type="ARBA" id="ARBA00004417"/>
    </source>
</evidence>
<evidence type="ECO:0000256" key="7">
    <source>
        <dbReference type="ARBA" id="ARBA00023136"/>
    </source>
</evidence>
<dbReference type="GO" id="GO:0016887">
    <property type="term" value="F:ATP hydrolysis activity"/>
    <property type="evidence" value="ECO:0007669"/>
    <property type="project" value="InterPro"/>
</dbReference>
<proteinExistence type="inferred from homology"/>